<dbReference type="Proteomes" id="UP000620596">
    <property type="component" value="Unassembled WGS sequence"/>
</dbReference>
<dbReference type="EMBL" id="BMIG01000001">
    <property type="protein sequence ID" value="GGA84661.1"/>
    <property type="molecule type" value="Genomic_DNA"/>
</dbReference>
<dbReference type="Pfam" id="PF13663">
    <property type="entry name" value="DUF4148"/>
    <property type="match status" value="1"/>
</dbReference>
<evidence type="ECO:0008006" key="5">
    <source>
        <dbReference type="Google" id="ProtNLM"/>
    </source>
</evidence>
<protein>
    <recommendedName>
        <fullName evidence="5">DUF4148 domain-containing protein</fullName>
    </recommendedName>
</protein>
<comment type="caution">
    <text evidence="3">The sequence shown here is derived from an EMBL/GenBank/DDBJ whole genome shotgun (WGS) entry which is preliminary data.</text>
</comment>
<feature type="region of interest" description="Disordered" evidence="1">
    <location>
        <begin position="56"/>
        <end position="102"/>
    </location>
</feature>
<feature type="signal peptide" evidence="2">
    <location>
        <begin position="1"/>
        <end position="23"/>
    </location>
</feature>
<feature type="chain" id="PRO_5038101921" description="DUF4148 domain-containing protein" evidence="2">
    <location>
        <begin position="24"/>
        <end position="102"/>
    </location>
</feature>
<reference evidence="3" key="1">
    <citation type="journal article" date="2014" name="Int. J. Syst. Evol. Microbiol.">
        <title>Complete genome sequence of Corynebacterium casei LMG S-19264T (=DSM 44701T), isolated from a smear-ripened cheese.</title>
        <authorList>
            <consortium name="US DOE Joint Genome Institute (JGI-PGF)"/>
            <person name="Walter F."/>
            <person name="Albersmeier A."/>
            <person name="Kalinowski J."/>
            <person name="Ruckert C."/>
        </authorList>
    </citation>
    <scope>NUCLEOTIDE SEQUENCE</scope>
    <source>
        <strain evidence="3">CGMCC 1.15322</strain>
    </source>
</reference>
<organism evidence="3 4">
    <name type="scientific">Polaromonas eurypsychrophila</name>
    <dbReference type="NCBI Taxonomy" id="1614635"/>
    <lineage>
        <taxon>Bacteria</taxon>
        <taxon>Pseudomonadati</taxon>
        <taxon>Pseudomonadota</taxon>
        <taxon>Betaproteobacteria</taxon>
        <taxon>Burkholderiales</taxon>
        <taxon>Comamonadaceae</taxon>
        <taxon>Polaromonas</taxon>
    </lineage>
</organism>
<dbReference type="RefSeq" id="WP_188705598.1">
    <property type="nucleotide sequence ID" value="NZ_BMIG01000001.1"/>
</dbReference>
<evidence type="ECO:0000313" key="4">
    <source>
        <dbReference type="Proteomes" id="UP000620596"/>
    </source>
</evidence>
<keyword evidence="2" id="KW-0732">Signal</keyword>
<accession>A0A916WBP1</accession>
<dbReference type="InterPro" id="IPR025421">
    <property type="entry name" value="DUF4148"/>
</dbReference>
<name>A0A916WBP1_9BURK</name>
<proteinExistence type="predicted"/>
<feature type="compositionally biased region" description="Polar residues" evidence="1">
    <location>
        <begin position="85"/>
        <end position="94"/>
    </location>
</feature>
<gene>
    <name evidence="3" type="ORF">GCM10011496_01470</name>
</gene>
<evidence type="ECO:0000256" key="2">
    <source>
        <dbReference type="SAM" id="SignalP"/>
    </source>
</evidence>
<sequence>MNTKFFTSALIAVASLASVNAFAAGADNAPEQKSTFVSSLTRAEVRAEAAKVQKGPVTASNQVDGGMSVSASVVSERSRNAVRVQSSQGNTGSMFNPAPGRA</sequence>
<keyword evidence="4" id="KW-1185">Reference proteome</keyword>
<evidence type="ECO:0000256" key="1">
    <source>
        <dbReference type="SAM" id="MobiDB-lite"/>
    </source>
</evidence>
<dbReference type="AlphaFoldDB" id="A0A916WBP1"/>
<reference evidence="3" key="2">
    <citation type="submission" date="2020-09" db="EMBL/GenBank/DDBJ databases">
        <authorList>
            <person name="Sun Q."/>
            <person name="Zhou Y."/>
        </authorList>
    </citation>
    <scope>NUCLEOTIDE SEQUENCE</scope>
    <source>
        <strain evidence="3">CGMCC 1.15322</strain>
    </source>
</reference>
<evidence type="ECO:0000313" key="3">
    <source>
        <dbReference type="EMBL" id="GGA84661.1"/>
    </source>
</evidence>